<dbReference type="SUPFAM" id="SSF56112">
    <property type="entry name" value="Protein kinase-like (PK-like)"/>
    <property type="match status" value="1"/>
</dbReference>
<comment type="caution">
    <text evidence="4">The sequence shown here is derived from an EMBL/GenBank/DDBJ whole genome shotgun (WGS) entry which is preliminary data.</text>
</comment>
<dbReference type="CDD" id="cd00161">
    <property type="entry name" value="beta-trefoil_Ricin-like"/>
    <property type="match status" value="1"/>
</dbReference>
<dbReference type="SUPFAM" id="SSF50370">
    <property type="entry name" value="Ricin B-like lectins"/>
    <property type="match status" value="1"/>
</dbReference>
<feature type="region of interest" description="Disordered" evidence="2">
    <location>
        <begin position="240"/>
        <end position="267"/>
    </location>
</feature>
<accession>A0ABR9JPK6</accession>
<dbReference type="InterPro" id="IPR017441">
    <property type="entry name" value="Protein_kinase_ATP_BS"/>
</dbReference>
<name>A0ABR9JPK6_9ACTN</name>
<dbReference type="InterPro" id="IPR011009">
    <property type="entry name" value="Kinase-like_dom_sf"/>
</dbReference>
<feature type="region of interest" description="Disordered" evidence="2">
    <location>
        <begin position="1"/>
        <end position="26"/>
    </location>
</feature>
<keyword evidence="1" id="KW-0067">ATP-binding</keyword>
<keyword evidence="1" id="KW-0547">Nucleotide-binding</keyword>
<dbReference type="InterPro" id="IPR000719">
    <property type="entry name" value="Prot_kinase_dom"/>
</dbReference>
<dbReference type="Gene3D" id="2.80.10.50">
    <property type="match status" value="1"/>
</dbReference>
<organism evidence="4 5">
    <name type="scientific">Actinomadura algeriensis</name>
    <dbReference type="NCBI Taxonomy" id="1679523"/>
    <lineage>
        <taxon>Bacteria</taxon>
        <taxon>Bacillati</taxon>
        <taxon>Actinomycetota</taxon>
        <taxon>Actinomycetes</taxon>
        <taxon>Streptosporangiales</taxon>
        <taxon>Thermomonosporaceae</taxon>
        <taxon>Actinomadura</taxon>
    </lineage>
</organism>
<dbReference type="RefSeq" id="WP_192759175.1">
    <property type="nucleotide sequence ID" value="NZ_JADBDZ010000001.1"/>
</dbReference>
<evidence type="ECO:0000256" key="1">
    <source>
        <dbReference type="PROSITE-ProRule" id="PRU10141"/>
    </source>
</evidence>
<dbReference type="SMART" id="SM00220">
    <property type="entry name" value="S_TKc"/>
    <property type="match status" value="1"/>
</dbReference>
<gene>
    <name evidence="4" type="ORF">H4W34_002324</name>
</gene>
<evidence type="ECO:0000313" key="4">
    <source>
        <dbReference type="EMBL" id="MBE1532491.1"/>
    </source>
</evidence>
<sequence>MVTPLPQGRPGVDLGADPLETGDPASVGGHRLLGRLGEGGMGVVYLGLDSIGRKVAVKVIRPDRSGSEEFRARFHSEVTHARRVAPFCTAQVVDHGEDGGLSYLVTEYIGGPSLGAYVTAHGGLPLGPLRSLATGVAAALTAIHAVRLVRAALDPEPSRRPTAEALLARFVGDHAQRETITDIVHDGWSLRSIVRDAVPAAASGGPGEGSRTPRWRWGVVGAAMLAVLVATNTIAYALGHGDEPETGTGRPSGNTPGDNGESRLPQNAKFSSVTGVMLKSLRAGRCVDIPGLDHRSLGTVIQVWDCNTSSPDNQRWNLMVRPGREPNGAFLFTIRNSKSGQCFDVPGHKSSVPGAVLAQEPCRPGADDNQMWYLEKKGDGRFLIRHAAGDRLCLGVAGKGRHRNEDPLALYQCGPRSDHLWSFGWS</sequence>
<dbReference type="PROSITE" id="PS00107">
    <property type="entry name" value="PROTEIN_KINASE_ATP"/>
    <property type="match status" value="1"/>
</dbReference>
<dbReference type="PROSITE" id="PS50011">
    <property type="entry name" value="PROTEIN_KINASE_DOM"/>
    <property type="match status" value="1"/>
</dbReference>
<proteinExistence type="predicted"/>
<feature type="domain" description="Protein kinase" evidence="3">
    <location>
        <begin position="30"/>
        <end position="297"/>
    </location>
</feature>
<dbReference type="EMBL" id="JADBDZ010000001">
    <property type="protein sequence ID" value="MBE1532491.1"/>
    <property type="molecule type" value="Genomic_DNA"/>
</dbReference>
<reference evidence="4 5" key="1">
    <citation type="submission" date="2020-10" db="EMBL/GenBank/DDBJ databases">
        <title>Sequencing the genomes of 1000 actinobacteria strains.</title>
        <authorList>
            <person name="Klenk H.-P."/>
        </authorList>
    </citation>
    <scope>NUCLEOTIDE SEQUENCE [LARGE SCALE GENOMIC DNA]</scope>
    <source>
        <strain evidence="4 5">DSM 46744</strain>
    </source>
</reference>
<dbReference type="InterPro" id="IPR000772">
    <property type="entry name" value="Ricin_B_lectin"/>
</dbReference>
<dbReference type="SMART" id="SM00458">
    <property type="entry name" value="RICIN"/>
    <property type="match status" value="1"/>
</dbReference>
<evidence type="ECO:0000256" key="2">
    <source>
        <dbReference type="SAM" id="MobiDB-lite"/>
    </source>
</evidence>
<dbReference type="PROSITE" id="PS50231">
    <property type="entry name" value="RICIN_B_LECTIN"/>
    <property type="match status" value="1"/>
</dbReference>
<dbReference type="Pfam" id="PF14200">
    <property type="entry name" value="RicinB_lectin_2"/>
    <property type="match status" value="1"/>
</dbReference>
<dbReference type="Proteomes" id="UP000627838">
    <property type="component" value="Unassembled WGS sequence"/>
</dbReference>
<evidence type="ECO:0000313" key="5">
    <source>
        <dbReference type="Proteomes" id="UP000627838"/>
    </source>
</evidence>
<dbReference type="Gene3D" id="3.30.200.20">
    <property type="entry name" value="Phosphorylase Kinase, domain 1"/>
    <property type="match status" value="1"/>
</dbReference>
<protein>
    <recommendedName>
        <fullName evidence="3">Protein kinase domain-containing protein</fullName>
    </recommendedName>
</protein>
<evidence type="ECO:0000259" key="3">
    <source>
        <dbReference type="PROSITE" id="PS50011"/>
    </source>
</evidence>
<feature type="binding site" evidence="1">
    <location>
        <position position="58"/>
    </location>
    <ligand>
        <name>ATP</name>
        <dbReference type="ChEBI" id="CHEBI:30616"/>
    </ligand>
</feature>
<keyword evidence="5" id="KW-1185">Reference proteome</keyword>
<dbReference type="InterPro" id="IPR035992">
    <property type="entry name" value="Ricin_B-like_lectins"/>
</dbReference>
<dbReference type="Pfam" id="PF00069">
    <property type="entry name" value="Pkinase"/>
    <property type="match status" value="1"/>
</dbReference>